<organism evidence="1 2">
    <name type="scientific">Sphenostylis stenocarpa</name>
    <dbReference type="NCBI Taxonomy" id="92480"/>
    <lineage>
        <taxon>Eukaryota</taxon>
        <taxon>Viridiplantae</taxon>
        <taxon>Streptophyta</taxon>
        <taxon>Embryophyta</taxon>
        <taxon>Tracheophyta</taxon>
        <taxon>Spermatophyta</taxon>
        <taxon>Magnoliopsida</taxon>
        <taxon>eudicotyledons</taxon>
        <taxon>Gunneridae</taxon>
        <taxon>Pentapetalae</taxon>
        <taxon>rosids</taxon>
        <taxon>fabids</taxon>
        <taxon>Fabales</taxon>
        <taxon>Fabaceae</taxon>
        <taxon>Papilionoideae</taxon>
        <taxon>50 kb inversion clade</taxon>
        <taxon>NPAAA clade</taxon>
        <taxon>indigoferoid/millettioid clade</taxon>
        <taxon>Phaseoleae</taxon>
        <taxon>Sphenostylis</taxon>
    </lineage>
</organism>
<gene>
    <name evidence="1" type="ORF">AYBTSS11_LOCUS13047</name>
</gene>
<dbReference type="EMBL" id="OY731401">
    <property type="protein sequence ID" value="CAJ1948177.1"/>
    <property type="molecule type" value="Genomic_DNA"/>
</dbReference>
<dbReference type="Proteomes" id="UP001189624">
    <property type="component" value="Chromosome 4"/>
</dbReference>
<protein>
    <submittedName>
        <fullName evidence="1">Uncharacterized protein</fullName>
    </submittedName>
</protein>
<reference evidence="1" key="1">
    <citation type="submission" date="2023-10" db="EMBL/GenBank/DDBJ databases">
        <authorList>
            <person name="Domelevo Entfellner J.-B."/>
        </authorList>
    </citation>
    <scope>NUCLEOTIDE SEQUENCE</scope>
</reference>
<keyword evidence="2" id="KW-1185">Reference proteome</keyword>
<proteinExistence type="predicted"/>
<accession>A0AA86SFL1</accession>
<name>A0AA86SFL1_9FABA</name>
<evidence type="ECO:0000313" key="1">
    <source>
        <dbReference type="EMBL" id="CAJ1948177.1"/>
    </source>
</evidence>
<evidence type="ECO:0000313" key="2">
    <source>
        <dbReference type="Proteomes" id="UP001189624"/>
    </source>
</evidence>
<dbReference type="Gramene" id="rna-AYBTSS11_LOCUS13047">
    <property type="protein sequence ID" value="CAJ1948177.1"/>
    <property type="gene ID" value="gene-AYBTSS11_LOCUS13047"/>
</dbReference>
<dbReference type="AlphaFoldDB" id="A0AA86SFL1"/>
<sequence length="68" mass="7690">MALQARFIARNMNMGCRKKVWGAGTNEHLLRMSEALQEKGQKIGNNQKQESLKNFFLPSIYASKSTTS</sequence>